<evidence type="ECO:0000256" key="8">
    <source>
        <dbReference type="RuleBase" id="RU004273"/>
    </source>
</evidence>
<dbReference type="EMBL" id="JAPFFF010000001">
    <property type="protein sequence ID" value="KAK8899428.1"/>
    <property type="molecule type" value="Genomic_DNA"/>
</dbReference>
<evidence type="ECO:0000256" key="2">
    <source>
        <dbReference type="ARBA" id="ARBA00022723"/>
    </source>
</evidence>
<dbReference type="CDD" id="cd00144">
    <property type="entry name" value="MPP_PPP_family"/>
    <property type="match status" value="1"/>
</dbReference>
<evidence type="ECO:0000256" key="3">
    <source>
        <dbReference type="ARBA" id="ARBA00022801"/>
    </source>
</evidence>
<dbReference type="Proteomes" id="UP001470230">
    <property type="component" value="Unassembled WGS sequence"/>
</dbReference>
<dbReference type="SMART" id="SM00156">
    <property type="entry name" value="PP2Ac"/>
    <property type="match status" value="1"/>
</dbReference>
<keyword evidence="2" id="KW-0479">Metal-binding</keyword>
<dbReference type="PRINTS" id="PR00114">
    <property type="entry name" value="STPHPHTASE"/>
</dbReference>
<proteinExistence type="inferred from homology"/>
<evidence type="ECO:0000256" key="7">
    <source>
        <dbReference type="ARBA" id="ARBA00048336"/>
    </source>
</evidence>
<evidence type="ECO:0000256" key="4">
    <source>
        <dbReference type="ARBA" id="ARBA00022912"/>
    </source>
</evidence>
<dbReference type="InterPro" id="IPR029052">
    <property type="entry name" value="Metallo-depent_PP-like"/>
</dbReference>
<gene>
    <name evidence="10" type="ORF">M9Y10_001744</name>
</gene>
<comment type="similarity">
    <text evidence="8">Belongs to the PPP phosphatase family.</text>
</comment>
<comment type="caution">
    <text evidence="10">The sequence shown here is derived from an EMBL/GenBank/DDBJ whole genome shotgun (WGS) entry which is preliminary data.</text>
</comment>
<evidence type="ECO:0000256" key="6">
    <source>
        <dbReference type="ARBA" id="ARBA00047761"/>
    </source>
</evidence>
<name>A0ABR2L7W7_9EUKA</name>
<dbReference type="Pfam" id="PF00149">
    <property type="entry name" value="Metallophos"/>
    <property type="match status" value="1"/>
</dbReference>
<dbReference type="SUPFAM" id="SSF56300">
    <property type="entry name" value="Metallo-dependent phosphatases"/>
    <property type="match status" value="1"/>
</dbReference>
<reference evidence="10 11" key="1">
    <citation type="submission" date="2024-04" db="EMBL/GenBank/DDBJ databases">
        <title>Tritrichomonas musculus Genome.</title>
        <authorList>
            <person name="Alves-Ferreira E."/>
            <person name="Grigg M."/>
            <person name="Lorenzi H."/>
            <person name="Galac M."/>
        </authorList>
    </citation>
    <scope>NUCLEOTIDE SEQUENCE [LARGE SCALE GENOMIC DNA]</scope>
    <source>
        <strain evidence="10 11">EAF2021</strain>
    </source>
</reference>
<accession>A0ABR2L7W7</accession>
<evidence type="ECO:0000256" key="5">
    <source>
        <dbReference type="ARBA" id="ARBA00023211"/>
    </source>
</evidence>
<comment type="catalytic activity">
    <reaction evidence="6">
        <text>O-phospho-L-seryl-[protein] + H2O = L-seryl-[protein] + phosphate</text>
        <dbReference type="Rhea" id="RHEA:20629"/>
        <dbReference type="Rhea" id="RHEA-COMP:9863"/>
        <dbReference type="Rhea" id="RHEA-COMP:11604"/>
        <dbReference type="ChEBI" id="CHEBI:15377"/>
        <dbReference type="ChEBI" id="CHEBI:29999"/>
        <dbReference type="ChEBI" id="CHEBI:43474"/>
        <dbReference type="ChEBI" id="CHEBI:83421"/>
        <dbReference type="EC" id="3.1.3.16"/>
    </reaction>
</comment>
<comment type="cofactor">
    <cofactor evidence="1">
        <name>Mn(2+)</name>
        <dbReference type="ChEBI" id="CHEBI:29035"/>
    </cofactor>
</comment>
<keyword evidence="4" id="KW-0904">Protein phosphatase</keyword>
<dbReference type="Gene3D" id="3.60.21.10">
    <property type="match status" value="1"/>
</dbReference>
<dbReference type="InterPro" id="IPR006186">
    <property type="entry name" value="Ser/Thr-sp_prot-phosphatase"/>
</dbReference>
<evidence type="ECO:0000256" key="1">
    <source>
        <dbReference type="ARBA" id="ARBA00001936"/>
    </source>
</evidence>
<sequence length="442" mass="50557">MISMPSLSPTTITFEDILEVYKKIIYQSPHEHFDIISKSKSKFRLPIIPIDALNNLIDHCMKIFQEEPSILQLNAPIIVIGDLHGHLFDLFRILKIYDIPSLSDKKYLFLGDIVDRGEFSTETLTLILVLKALYPKNVFIIRGNHEFGEIAGHCGFFSELLSLYNNDDIINNFLKLFSYIPLAASVKASLPLSNNQSSDESKYAFCVHGGIGPSFFIEDQINNLQKPIDTYSDQPLLKDILWSDPTFDSSITEYSESHRGMGHHFGINSINSFLQRNGYSILVRGHQCVSNGFEYHLNYKVITVFSASNYCGDTNNKSAVMTISQGERYCCENFEPLQYIRRIDVALTPFELMRSKRITKHNSNYTNTKSAKLFHLETSIKVSNSSNIFLNQSDLSKETRTTSISNLNKKFVRQMQTTPTKPKNLEISHNRRKSVCTRFYPH</sequence>
<feature type="domain" description="Serine/threonine specific protein phosphatases" evidence="9">
    <location>
        <begin position="141"/>
        <end position="146"/>
    </location>
</feature>
<keyword evidence="5" id="KW-0464">Manganese</keyword>
<dbReference type="InterPro" id="IPR050341">
    <property type="entry name" value="PP1_catalytic_subunit"/>
</dbReference>
<evidence type="ECO:0000313" key="11">
    <source>
        <dbReference type="Proteomes" id="UP001470230"/>
    </source>
</evidence>
<keyword evidence="3 8" id="KW-0378">Hydrolase</keyword>
<comment type="catalytic activity">
    <reaction evidence="7 8">
        <text>O-phospho-L-threonyl-[protein] + H2O = L-threonyl-[protein] + phosphate</text>
        <dbReference type="Rhea" id="RHEA:47004"/>
        <dbReference type="Rhea" id="RHEA-COMP:11060"/>
        <dbReference type="Rhea" id="RHEA-COMP:11605"/>
        <dbReference type="ChEBI" id="CHEBI:15377"/>
        <dbReference type="ChEBI" id="CHEBI:30013"/>
        <dbReference type="ChEBI" id="CHEBI:43474"/>
        <dbReference type="ChEBI" id="CHEBI:61977"/>
        <dbReference type="EC" id="3.1.3.16"/>
    </reaction>
</comment>
<organism evidence="10 11">
    <name type="scientific">Tritrichomonas musculus</name>
    <dbReference type="NCBI Taxonomy" id="1915356"/>
    <lineage>
        <taxon>Eukaryota</taxon>
        <taxon>Metamonada</taxon>
        <taxon>Parabasalia</taxon>
        <taxon>Tritrichomonadida</taxon>
        <taxon>Tritrichomonadidae</taxon>
        <taxon>Tritrichomonas</taxon>
    </lineage>
</organism>
<keyword evidence="11" id="KW-1185">Reference proteome</keyword>
<dbReference type="PANTHER" id="PTHR11668">
    <property type="entry name" value="SERINE/THREONINE PROTEIN PHOSPHATASE"/>
    <property type="match status" value="1"/>
</dbReference>
<evidence type="ECO:0000259" key="9">
    <source>
        <dbReference type="PROSITE" id="PS00125"/>
    </source>
</evidence>
<dbReference type="InterPro" id="IPR004843">
    <property type="entry name" value="Calcineurin-like_PHP"/>
</dbReference>
<protein>
    <recommendedName>
        <fullName evidence="8">Serine/threonine-protein phosphatase</fullName>
        <ecNumber evidence="8">3.1.3.16</ecNumber>
    </recommendedName>
</protein>
<dbReference type="EC" id="3.1.3.16" evidence="8"/>
<dbReference type="PROSITE" id="PS00125">
    <property type="entry name" value="SER_THR_PHOSPHATASE"/>
    <property type="match status" value="1"/>
</dbReference>
<evidence type="ECO:0000313" key="10">
    <source>
        <dbReference type="EMBL" id="KAK8899428.1"/>
    </source>
</evidence>
<dbReference type="PANTHER" id="PTHR11668:SF300">
    <property type="entry name" value="SERINE_THREONINE-PROTEIN PHOSPHATASE"/>
    <property type="match status" value="1"/>
</dbReference>